<dbReference type="GeneID" id="74568443"/>
<dbReference type="GO" id="GO:0016740">
    <property type="term" value="F:transferase activity"/>
    <property type="evidence" value="ECO:0007669"/>
    <property type="project" value="UniProtKB-KW"/>
</dbReference>
<evidence type="ECO:0000256" key="1">
    <source>
        <dbReference type="SAM" id="Phobius"/>
    </source>
</evidence>
<dbReference type="Pfam" id="PF00535">
    <property type="entry name" value="Glycos_transf_2"/>
    <property type="match status" value="1"/>
</dbReference>
<dbReference type="AlphaFoldDB" id="A0A915SYA2"/>
<accession>A0A915SYA2</accession>
<dbReference type="SUPFAM" id="SSF53448">
    <property type="entry name" value="Nucleotide-diphospho-sugar transferases"/>
    <property type="match status" value="1"/>
</dbReference>
<protein>
    <submittedName>
        <fullName evidence="3">Glycosyl transferase family 2</fullName>
    </submittedName>
</protein>
<reference evidence="4" key="1">
    <citation type="journal article" date="2022" name="Int. J. Syst. Evol. Microbiol.">
        <title>Nanobdella aerobiophila gen. nov., sp. nov., a thermoacidophilic, obligate ectosymbiotic archaeon, and proposal of Nanobdellaceae fam. nov., Nanobdellales ord. nov. and Nanobdellia class. nov.</title>
        <authorList>
            <person name="Kato S."/>
            <person name="Ogasawara A."/>
            <person name="Itoh T."/>
            <person name="Sakai H.D."/>
            <person name="Shimizu M."/>
            <person name="Yuki M."/>
            <person name="Kaneko M."/>
            <person name="Takashina T."/>
            <person name="Ohkuma M."/>
        </authorList>
    </citation>
    <scope>NUCLEOTIDE SEQUENCE [LARGE SCALE GENOMIC DNA]</scope>
    <source>
        <strain evidence="4">MJ1</strain>
    </source>
</reference>
<dbReference type="KEGG" id="naer:MJ1_0496"/>
<dbReference type="EMBL" id="AP019769">
    <property type="protein sequence ID" value="BBL45650.1"/>
    <property type="molecule type" value="Genomic_DNA"/>
</dbReference>
<feature type="domain" description="Glycosyltransferase 2-like" evidence="2">
    <location>
        <begin position="48"/>
        <end position="199"/>
    </location>
</feature>
<feature type="transmembrane region" description="Helical" evidence="1">
    <location>
        <begin position="6"/>
        <end position="27"/>
    </location>
</feature>
<dbReference type="InterPro" id="IPR001173">
    <property type="entry name" value="Glyco_trans_2-like"/>
</dbReference>
<dbReference type="InterPro" id="IPR029044">
    <property type="entry name" value="Nucleotide-diphossugar_trans"/>
</dbReference>
<sequence length="422" mass="51086">MLFLKLFGYILPIIISIFVIYILVGIYRYNKNYINLDSHNFDKNKIFILVPLYNEKLENFKLQINLYKKYNILYILNGSLEPYKSILEENNIRYIYIDEKNKKKAVWTGLDYIKKFNPEYILLLDSDTIITDKDIIEGLNYIEKFNISALSFNILYYGNNIYNDLISLINQTFIYINKGFTGNNRCHFLYGQCILGKFGDIYDAYKLISEKYINKKLGDDRLLASILINNNKKIFYLDNNYIITEGINSFNELIKKFTRYMRSLIIISIIDIKERYIFKKSIFYYLYLFISFLPLVLYIYNFYTILGFILSSKHLSIYIVKGLFYKILYINIVSDIRFLYNLIFYKNWISHLFNYPHIFVHLLYILFKYFVISFYMISIYAIYIKYIHKKSPILLYMLFSFIYPFILFYSLFTFFKDDWLTR</sequence>
<keyword evidence="3" id="KW-0808">Transferase</keyword>
<keyword evidence="1" id="KW-0472">Membrane</keyword>
<keyword evidence="1" id="KW-0812">Transmembrane</keyword>
<name>A0A915SYA2_9ARCH</name>
<dbReference type="Proteomes" id="UP001055553">
    <property type="component" value="Chromosome"/>
</dbReference>
<keyword evidence="1" id="KW-1133">Transmembrane helix</keyword>
<dbReference type="RefSeq" id="WP_258392965.1">
    <property type="nucleotide sequence ID" value="NZ_AP019769.1"/>
</dbReference>
<evidence type="ECO:0000313" key="4">
    <source>
        <dbReference type="Proteomes" id="UP001055553"/>
    </source>
</evidence>
<feature type="transmembrane region" description="Helical" evidence="1">
    <location>
        <begin position="363"/>
        <end position="383"/>
    </location>
</feature>
<keyword evidence="4" id="KW-1185">Reference proteome</keyword>
<feature type="transmembrane region" description="Helical" evidence="1">
    <location>
        <begin position="323"/>
        <end position="343"/>
    </location>
</feature>
<organism evidence="3 4">
    <name type="scientific">Nanobdella aerobiophila</name>
    <dbReference type="NCBI Taxonomy" id="2586965"/>
    <lineage>
        <taxon>Archaea</taxon>
        <taxon>Nanobdellota</taxon>
        <taxon>Nanobdellia</taxon>
        <taxon>Nanobdellales</taxon>
        <taxon>Nanobdellaceae</taxon>
        <taxon>Nanobdella</taxon>
    </lineage>
</organism>
<feature type="transmembrane region" description="Helical" evidence="1">
    <location>
        <begin position="284"/>
        <end position="311"/>
    </location>
</feature>
<gene>
    <name evidence="3" type="ORF">MJ1_0496</name>
</gene>
<evidence type="ECO:0000313" key="3">
    <source>
        <dbReference type="EMBL" id="BBL45650.1"/>
    </source>
</evidence>
<evidence type="ECO:0000259" key="2">
    <source>
        <dbReference type="Pfam" id="PF00535"/>
    </source>
</evidence>
<proteinExistence type="predicted"/>
<feature type="transmembrane region" description="Helical" evidence="1">
    <location>
        <begin position="395"/>
        <end position="415"/>
    </location>
</feature>